<evidence type="ECO:0000256" key="4">
    <source>
        <dbReference type="ARBA" id="ARBA00022723"/>
    </source>
</evidence>
<dbReference type="Gene3D" id="1.10.760.10">
    <property type="entry name" value="Cytochrome c-like domain"/>
    <property type="match status" value="2"/>
</dbReference>
<feature type="binding site" description="axial binding residue" evidence="9">
    <location>
        <position position="198"/>
    </location>
    <ligand>
        <name>heme c</name>
        <dbReference type="ChEBI" id="CHEBI:61717"/>
        <label>2</label>
    </ligand>
    <ligandPart>
        <name>Fe</name>
        <dbReference type="ChEBI" id="CHEBI:18248"/>
    </ligandPart>
</feature>
<keyword evidence="12" id="KW-1185">Reference proteome</keyword>
<evidence type="ECO:0000256" key="2">
    <source>
        <dbReference type="ARBA" id="ARBA00022448"/>
    </source>
</evidence>
<dbReference type="RefSeq" id="WP_012825018.1">
    <property type="nucleotide sequence ID" value="NC_013422.1"/>
</dbReference>
<accession>D0KW83</accession>
<feature type="binding site" description="covalent" evidence="8">
    <location>
        <position position="55"/>
    </location>
    <ligand>
        <name>heme c</name>
        <dbReference type="ChEBI" id="CHEBI:61717"/>
        <label>1</label>
    </ligand>
</feature>
<evidence type="ECO:0000259" key="10">
    <source>
        <dbReference type="PROSITE" id="PS51007"/>
    </source>
</evidence>
<feature type="binding site" description="covalent" evidence="8">
    <location>
        <position position="151"/>
    </location>
    <ligand>
        <name>heme c</name>
        <dbReference type="ChEBI" id="CHEBI:61717"/>
        <label>2</label>
    </ligand>
</feature>
<dbReference type="eggNOG" id="COG2863">
    <property type="taxonomic scope" value="Bacteria"/>
</dbReference>
<dbReference type="SUPFAM" id="SSF46626">
    <property type="entry name" value="Cytochrome c"/>
    <property type="match status" value="2"/>
</dbReference>
<organism evidence="11 12">
    <name type="scientific">Halothiobacillus neapolitanus (strain ATCC 23641 / DSM 15147 / CIP 104769 / NCIMB 8539 / c2)</name>
    <name type="common">Thiobacillus neapolitanus</name>
    <dbReference type="NCBI Taxonomy" id="555778"/>
    <lineage>
        <taxon>Bacteria</taxon>
        <taxon>Pseudomonadati</taxon>
        <taxon>Pseudomonadota</taxon>
        <taxon>Gammaproteobacteria</taxon>
        <taxon>Chromatiales</taxon>
        <taxon>Halothiobacillaceae</taxon>
        <taxon>Halothiobacillus</taxon>
    </lineage>
</organism>
<feature type="domain" description="Cytochrome c" evidence="10">
    <location>
        <begin position="43"/>
        <end position="121"/>
    </location>
</feature>
<feature type="binding site" description="covalent" evidence="8">
    <location>
        <position position="154"/>
    </location>
    <ligand>
        <name>heme c</name>
        <dbReference type="ChEBI" id="CHEBI:61717"/>
        <label>2</label>
    </ligand>
</feature>
<dbReference type="HOGENOM" id="CLU_076280_2_1_6"/>
<dbReference type="KEGG" id="hna:Hneap_2170"/>
<keyword evidence="7 9" id="KW-0408">Iron</keyword>
<evidence type="ECO:0000256" key="8">
    <source>
        <dbReference type="PIRSR" id="PIRSR000005-1"/>
    </source>
</evidence>
<dbReference type="PRINTS" id="PR00605">
    <property type="entry name" value="CYTCHROMECIC"/>
</dbReference>
<dbReference type="Pfam" id="PF00034">
    <property type="entry name" value="Cytochrom_C"/>
    <property type="match status" value="2"/>
</dbReference>
<dbReference type="PROSITE" id="PS51007">
    <property type="entry name" value="CYTC"/>
    <property type="match status" value="2"/>
</dbReference>
<dbReference type="GO" id="GO:0009055">
    <property type="term" value="F:electron transfer activity"/>
    <property type="evidence" value="ECO:0007669"/>
    <property type="project" value="InterPro"/>
</dbReference>
<evidence type="ECO:0000256" key="5">
    <source>
        <dbReference type="ARBA" id="ARBA00022764"/>
    </source>
</evidence>
<reference evidence="11 12" key="1">
    <citation type="submission" date="2009-10" db="EMBL/GenBank/DDBJ databases">
        <title>Complete sequence of Halothiobacillus neapolitanus c2.</title>
        <authorList>
            <consortium name="US DOE Joint Genome Institute"/>
            <person name="Lucas S."/>
            <person name="Copeland A."/>
            <person name="Lapidus A."/>
            <person name="Glavina del Rio T."/>
            <person name="Tice H."/>
            <person name="Bruce D."/>
            <person name="Goodwin L."/>
            <person name="Pitluck S."/>
            <person name="Davenport K."/>
            <person name="Brettin T."/>
            <person name="Detter J.C."/>
            <person name="Han C."/>
            <person name="Tapia R."/>
            <person name="Larimer F."/>
            <person name="Land M."/>
            <person name="Hauser L."/>
            <person name="Kyrpides N."/>
            <person name="Mikhailova N."/>
            <person name="Kerfeld C."/>
            <person name="Cannon G."/>
            <person name="Heinhort S."/>
        </authorList>
    </citation>
    <scope>NUCLEOTIDE SEQUENCE [LARGE SCALE GENOMIC DNA]</scope>
    <source>
        <strain evidence="12">ATCC 23641 / c2</strain>
    </source>
</reference>
<dbReference type="GO" id="GO:0005506">
    <property type="term" value="F:iron ion binding"/>
    <property type="evidence" value="ECO:0007669"/>
    <property type="project" value="InterPro"/>
</dbReference>
<gene>
    <name evidence="11" type="ordered locus">Hneap_2170</name>
</gene>
<dbReference type="STRING" id="555778.Hneap_2170"/>
<proteinExistence type="predicted"/>
<dbReference type="PANTHER" id="PTHR33751:SF9">
    <property type="entry name" value="CYTOCHROME C4"/>
    <property type="match status" value="1"/>
</dbReference>
<dbReference type="AlphaFoldDB" id="D0KW83"/>
<dbReference type="PANTHER" id="PTHR33751">
    <property type="entry name" value="CBB3-TYPE CYTOCHROME C OXIDASE SUBUNIT FIXP"/>
    <property type="match status" value="1"/>
</dbReference>
<dbReference type="InterPro" id="IPR024167">
    <property type="entry name" value="Cytochrome_c4-like"/>
</dbReference>
<dbReference type="InterPro" id="IPR009056">
    <property type="entry name" value="Cyt_c-like_dom"/>
</dbReference>
<keyword evidence="5" id="KW-0574">Periplasm</keyword>
<dbReference type="GO" id="GO:0042597">
    <property type="term" value="C:periplasmic space"/>
    <property type="evidence" value="ECO:0007669"/>
    <property type="project" value="UniProtKB-SubCell"/>
</dbReference>
<evidence type="ECO:0000256" key="7">
    <source>
        <dbReference type="ARBA" id="ARBA00023004"/>
    </source>
</evidence>
<feature type="binding site" description="covalent" evidence="8">
    <location>
        <position position="58"/>
    </location>
    <ligand>
        <name>heme c</name>
        <dbReference type="ChEBI" id="CHEBI:61717"/>
        <label>1</label>
    </ligand>
</feature>
<evidence type="ECO:0000256" key="9">
    <source>
        <dbReference type="PIRSR" id="PIRSR000005-2"/>
    </source>
</evidence>
<keyword evidence="4 9" id="KW-0479">Metal-binding</keyword>
<keyword evidence="3 8" id="KW-0349">Heme</keyword>
<comment type="subcellular location">
    <subcellularLocation>
        <location evidence="1">Periplasm</location>
    </subcellularLocation>
</comment>
<dbReference type="InterPro" id="IPR036909">
    <property type="entry name" value="Cyt_c-like_dom_sf"/>
</dbReference>
<evidence type="ECO:0000313" key="11">
    <source>
        <dbReference type="EMBL" id="ACX96986.1"/>
    </source>
</evidence>
<dbReference type="GO" id="GO:0020037">
    <property type="term" value="F:heme binding"/>
    <property type="evidence" value="ECO:0007669"/>
    <property type="project" value="InterPro"/>
</dbReference>
<dbReference type="InterPro" id="IPR050597">
    <property type="entry name" value="Cytochrome_c_Oxidase_Subunit"/>
</dbReference>
<name>D0KW83_HALNC</name>
<keyword evidence="6" id="KW-0249">Electron transport</keyword>
<keyword evidence="2" id="KW-0813">Transport</keyword>
<feature type="binding site" description="axial binding residue" evidence="9">
    <location>
        <position position="98"/>
    </location>
    <ligand>
        <name>heme c</name>
        <dbReference type="ChEBI" id="CHEBI:61717"/>
        <label>1</label>
    </ligand>
    <ligandPart>
        <name>Fe</name>
        <dbReference type="ChEBI" id="CHEBI:18248"/>
    </ligandPart>
</feature>
<evidence type="ECO:0000256" key="6">
    <source>
        <dbReference type="ARBA" id="ARBA00022982"/>
    </source>
</evidence>
<sequence>MSRSGLSSSRLPVVALLFRRAALPIVLGLGITLTGTAVALAGGNVEAGLEASKTCAACHGADGNSMVPTFPSIAGQPAGYIAEQLHAFRDGNRVNALMSPQAKALTDQQILDLAAYFAAQKRVVKAASTEDSIPGAHLWKFGGHSNTVAACAACHGPQGQGNQPAGFPALRGLTPQYITESLIAYRKDERKTEHASIMVSIASKLSDDDIKDVAQHIATFR</sequence>
<feature type="binding site" description="axial binding residue" evidence="9">
    <location>
        <position position="155"/>
    </location>
    <ligand>
        <name>heme c</name>
        <dbReference type="ChEBI" id="CHEBI:61717"/>
        <label>2</label>
    </ligand>
    <ligandPart>
        <name>Fe</name>
        <dbReference type="ChEBI" id="CHEBI:18248"/>
    </ligandPart>
</feature>
<evidence type="ECO:0000256" key="1">
    <source>
        <dbReference type="ARBA" id="ARBA00004418"/>
    </source>
</evidence>
<protein>
    <submittedName>
        <fullName evidence="11">Cytochrome c class I</fullName>
    </submittedName>
</protein>
<evidence type="ECO:0000256" key="3">
    <source>
        <dbReference type="ARBA" id="ARBA00022617"/>
    </source>
</evidence>
<dbReference type="Proteomes" id="UP000009102">
    <property type="component" value="Chromosome"/>
</dbReference>
<dbReference type="OrthoDB" id="9773456at2"/>
<dbReference type="EMBL" id="CP001801">
    <property type="protein sequence ID" value="ACX96986.1"/>
    <property type="molecule type" value="Genomic_DNA"/>
</dbReference>
<evidence type="ECO:0000313" key="12">
    <source>
        <dbReference type="Proteomes" id="UP000009102"/>
    </source>
</evidence>
<dbReference type="InterPro" id="IPR008168">
    <property type="entry name" value="Cyt_C_IC"/>
</dbReference>
<feature type="domain" description="Cytochrome c" evidence="10">
    <location>
        <begin position="130"/>
        <end position="221"/>
    </location>
</feature>
<comment type="PTM">
    <text evidence="8">Binds 2 heme c groups covalently per subunit.</text>
</comment>
<dbReference type="PIRSF" id="PIRSF000005">
    <property type="entry name" value="Cytochrome_c4"/>
    <property type="match status" value="1"/>
</dbReference>
<feature type="binding site" description="axial binding residue" evidence="9">
    <location>
        <position position="59"/>
    </location>
    <ligand>
        <name>heme c</name>
        <dbReference type="ChEBI" id="CHEBI:61717"/>
        <label>1</label>
    </ligand>
    <ligandPart>
        <name>Fe</name>
        <dbReference type="ChEBI" id="CHEBI:18248"/>
    </ligandPart>
</feature>